<evidence type="ECO:0000259" key="1">
    <source>
        <dbReference type="PROSITE" id="PS51352"/>
    </source>
</evidence>
<dbReference type="Gene3D" id="3.40.30.10">
    <property type="entry name" value="Glutaredoxin"/>
    <property type="match status" value="1"/>
</dbReference>
<sequence length="245" mass="27424">MRSPVDTIVAPRFPEMTWINVASLRMEKQATRPVLIEFWDFSRPSSLRTLPYLKAWHARYGDAGLRVISIHAPGFDVSRDEDEVRRAVERLGIEHAVAIDADFALWQAYENQGWPSRYLFAPRLKLVEARFGEGGYHETERAIQELLGIDEPLTDFIRAADDDDVPIVLPTAEHDGPHSGPYAAGEVWIITDRPGTVLVNGEAHELAHPGAHLVLAHERHTEGDLTIEPQGDVTVLQTWFAPGLA</sequence>
<organism evidence="2">
    <name type="scientific">freshwater metagenome</name>
    <dbReference type="NCBI Taxonomy" id="449393"/>
    <lineage>
        <taxon>unclassified sequences</taxon>
        <taxon>metagenomes</taxon>
        <taxon>ecological metagenomes</taxon>
    </lineage>
</organism>
<accession>A0A6J7IPS5</accession>
<name>A0A6J7IPS5_9ZZZZ</name>
<feature type="domain" description="Thioredoxin" evidence="1">
    <location>
        <begin position="4"/>
        <end position="148"/>
    </location>
</feature>
<dbReference type="SUPFAM" id="SSF52833">
    <property type="entry name" value="Thioredoxin-like"/>
    <property type="match status" value="1"/>
</dbReference>
<protein>
    <submittedName>
        <fullName evidence="2">Unannotated protein</fullName>
    </submittedName>
</protein>
<dbReference type="InterPro" id="IPR013766">
    <property type="entry name" value="Thioredoxin_domain"/>
</dbReference>
<proteinExistence type="predicted"/>
<dbReference type="AlphaFoldDB" id="A0A6J7IPS5"/>
<dbReference type="PANTHER" id="PTHR46388">
    <property type="entry name" value="NHL REPEAT-CONTAINING PROTEIN 2"/>
    <property type="match status" value="1"/>
</dbReference>
<dbReference type="InterPro" id="IPR036249">
    <property type="entry name" value="Thioredoxin-like_sf"/>
</dbReference>
<dbReference type="PROSITE" id="PS51352">
    <property type="entry name" value="THIOREDOXIN_2"/>
    <property type="match status" value="1"/>
</dbReference>
<evidence type="ECO:0000313" key="2">
    <source>
        <dbReference type="EMBL" id="CAB4932691.1"/>
    </source>
</evidence>
<dbReference type="EMBL" id="CAFBMX010000005">
    <property type="protein sequence ID" value="CAB4932691.1"/>
    <property type="molecule type" value="Genomic_DNA"/>
</dbReference>
<gene>
    <name evidence="2" type="ORF">UFOPK3674_01269</name>
</gene>
<reference evidence="2" key="1">
    <citation type="submission" date="2020-05" db="EMBL/GenBank/DDBJ databases">
        <authorList>
            <person name="Chiriac C."/>
            <person name="Salcher M."/>
            <person name="Ghai R."/>
            <person name="Kavagutti S V."/>
        </authorList>
    </citation>
    <scope>NUCLEOTIDE SEQUENCE</scope>
</reference>
<dbReference type="PANTHER" id="PTHR46388:SF2">
    <property type="entry name" value="NHL REPEAT-CONTAINING PROTEIN 2"/>
    <property type="match status" value="1"/>
</dbReference>